<comment type="cofactor">
    <cofactor evidence="8">
        <name>a divalent metal cation</name>
        <dbReference type="ChEBI" id="CHEBI:60240"/>
    </cofactor>
    <text evidence="8">Binds 1 divalent metal cation per subunit.</text>
</comment>
<evidence type="ECO:0000313" key="11">
    <source>
        <dbReference type="EMBL" id="ROQ90687.1"/>
    </source>
</evidence>
<proteinExistence type="inferred from homology"/>
<evidence type="ECO:0000256" key="7">
    <source>
        <dbReference type="ARBA" id="ARBA00023239"/>
    </source>
</evidence>
<feature type="binding site" evidence="8">
    <location>
        <position position="12"/>
    </location>
    <ligand>
        <name>a divalent metal cation</name>
        <dbReference type="ChEBI" id="CHEBI:60240"/>
    </ligand>
</feature>
<keyword evidence="7 8" id="KW-0456">Lyase</keyword>
<sequence length="166" mass="17563">MTRNLRIGMGWDVHPFALGRPLIVGGVTIPHERGLLGHSDADVLCHALCDALLGAAALGDIGTHFPDSQPQYKDVSSLVLLKFVCRLIDQAGFGIVNVDMTVLAQKPKIAPYVTQMRRNLADVLGVEENAVSIKATTTEGLGFVGRVEGIAACAIALLYQTQGAAS</sequence>
<feature type="binding site" evidence="8">
    <location>
        <begin position="38"/>
        <end position="39"/>
    </location>
    <ligand>
        <name>4-CDP-2-C-methyl-D-erythritol 2-phosphate</name>
        <dbReference type="ChEBI" id="CHEBI:57919"/>
    </ligand>
</feature>
<feature type="binding site" evidence="8">
    <location>
        <position position="146"/>
    </location>
    <ligand>
        <name>4-CDP-2-C-methyl-D-erythritol 2-phosphate</name>
        <dbReference type="ChEBI" id="CHEBI:57919"/>
    </ligand>
</feature>
<feature type="site" description="Transition state stabilizer" evidence="8">
    <location>
        <position position="38"/>
    </location>
</feature>
<dbReference type="EC" id="4.6.1.12" evidence="4 8"/>
<dbReference type="GO" id="GO:0016114">
    <property type="term" value="P:terpenoid biosynthetic process"/>
    <property type="evidence" value="ECO:0007669"/>
    <property type="project" value="InterPro"/>
</dbReference>
<evidence type="ECO:0000256" key="8">
    <source>
        <dbReference type="HAMAP-Rule" id="MF_00107"/>
    </source>
</evidence>
<dbReference type="Pfam" id="PF02542">
    <property type="entry name" value="YgbB"/>
    <property type="match status" value="1"/>
</dbReference>
<comment type="subunit">
    <text evidence="8">Homotrimer.</text>
</comment>
<comment type="pathway">
    <text evidence="2 8">Isoprenoid biosynthesis; isopentenyl diphosphate biosynthesis via DXP pathway; isopentenyl diphosphate from 1-deoxy-D-xylulose 5-phosphate: step 4/6.</text>
</comment>
<dbReference type="Gene3D" id="3.30.1330.50">
    <property type="entry name" value="2-C-methyl-D-erythritol 2,4-cyclodiphosphate synthase"/>
    <property type="match status" value="1"/>
</dbReference>
<feature type="binding site" evidence="8">
    <location>
        <begin position="136"/>
        <end position="139"/>
    </location>
    <ligand>
        <name>4-CDP-2-C-methyl-D-erythritol 2-phosphate</name>
        <dbReference type="ChEBI" id="CHEBI:57919"/>
    </ligand>
</feature>
<feature type="site" description="Transition state stabilizer" evidence="8">
    <location>
        <position position="137"/>
    </location>
</feature>
<dbReference type="InterPro" id="IPR020555">
    <property type="entry name" value="MECDP_synthase_CS"/>
</dbReference>
<feature type="binding site" evidence="8">
    <location>
        <position position="46"/>
    </location>
    <ligand>
        <name>a divalent metal cation</name>
        <dbReference type="ChEBI" id="CHEBI:60240"/>
    </ligand>
</feature>
<dbReference type="InterPro" id="IPR003526">
    <property type="entry name" value="MECDP_synthase"/>
</dbReference>
<feature type="binding site" evidence="8">
    <location>
        <begin position="60"/>
        <end position="62"/>
    </location>
    <ligand>
        <name>4-CDP-2-C-methyl-D-erythritol 2-phosphate</name>
        <dbReference type="ChEBI" id="CHEBI:57919"/>
    </ligand>
</feature>
<evidence type="ECO:0000256" key="6">
    <source>
        <dbReference type="ARBA" id="ARBA00023229"/>
    </source>
</evidence>
<dbReference type="OrthoDB" id="9804336at2"/>
<evidence type="ECO:0000256" key="4">
    <source>
        <dbReference type="ARBA" id="ARBA00012579"/>
    </source>
</evidence>
<gene>
    <name evidence="8" type="primary">ispF</name>
    <name evidence="11" type="ORF">EDC27_2571</name>
</gene>
<feature type="binding site" evidence="8">
    <location>
        <begin position="12"/>
        <end position="14"/>
    </location>
    <ligand>
        <name>4-CDP-2-C-methyl-D-erythritol 2-phosphate</name>
        <dbReference type="ChEBI" id="CHEBI:57919"/>
    </ligand>
</feature>
<dbReference type="GO" id="GO:0046872">
    <property type="term" value="F:metal ion binding"/>
    <property type="evidence" value="ECO:0007669"/>
    <property type="project" value="UniProtKB-KW"/>
</dbReference>
<dbReference type="GO" id="GO:0008685">
    <property type="term" value="F:2-C-methyl-D-erythritol 2,4-cyclodiphosphate synthase activity"/>
    <property type="evidence" value="ECO:0007669"/>
    <property type="project" value="UniProtKB-UniRule"/>
</dbReference>
<dbReference type="UniPathway" id="UPA00056">
    <property type="reaction ID" value="UER00095"/>
</dbReference>
<keyword evidence="12" id="KW-1185">Reference proteome</keyword>
<dbReference type="HAMAP" id="MF_00107">
    <property type="entry name" value="IspF"/>
    <property type="match status" value="1"/>
</dbReference>
<feature type="domain" description="2-C-methyl-D-erythritol 2,4-cyclodiphosphate synthase" evidence="10">
    <location>
        <begin position="5"/>
        <end position="158"/>
    </location>
</feature>
<name>A0A3N1UQ80_9BACT</name>
<evidence type="ECO:0000256" key="5">
    <source>
        <dbReference type="ARBA" id="ARBA00022723"/>
    </source>
</evidence>
<protein>
    <recommendedName>
        <fullName evidence="4 8">2-C-methyl-D-erythritol 2,4-cyclodiphosphate synthase</fullName>
        <shortName evidence="8">MECDP-synthase</shortName>
        <shortName evidence="8">MECPP-synthase</shortName>
        <shortName evidence="8">MECPS</shortName>
        <ecNumber evidence="4 8">4.6.1.12</ecNumber>
    </recommendedName>
</protein>
<dbReference type="PROSITE" id="PS01350">
    <property type="entry name" value="ISPF"/>
    <property type="match status" value="1"/>
</dbReference>
<dbReference type="AlphaFoldDB" id="A0A3N1UQ80"/>
<comment type="similarity">
    <text evidence="3 8 9">Belongs to the IspF family.</text>
</comment>
<comment type="caution">
    <text evidence="11">The sequence shown here is derived from an EMBL/GenBank/DDBJ whole genome shotgun (WGS) entry which is preliminary data.</text>
</comment>
<keyword evidence="6 8" id="KW-0414">Isoprene biosynthesis</keyword>
<dbReference type="PANTHER" id="PTHR43181">
    <property type="entry name" value="2-C-METHYL-D-ERYTHRITOL 2,4-CYCLODIPHOSPHATE SYNTHASE, CHLOROPLASTIC"/>
    <property type="match status" value="1"/>
</dbReference>
<dbReference type="EMBL" id="RJVA01000014">
    <property type="protein sequence ID" value="ROQ90687.1"/>
    <property type="molecule type" value="Genomic_DNA"/>
</dbReference>
<feature type="binding site" evidence="8">
    <location>
        <begin position="65"/>
        <end position="69"/>
    </location>
    <ligand>
        <name>4-CDP-2-C-methyl-D-erythritol 2-phosphate</name>
        <dbReference type="ChEBI" id="CHEBI:57919"/>
    </ligand>
</feature>
<dbReference type="PANTHER" id="PTHR43181:SF1">
    <property type="entry name" value="2-C-METHYL-D-ERYTHRITOL 2,4-CYCLODIPHOSPHATE SYNTHASE, CHLOROPLASTIC"/>
    <property type="match status" value="1"/>
</dbReference>
<comment type="caution">
    <text evidence="8">Lacks conserved residue(s) required for the propagation of feature annotation.</text>
</comment>
<evidence type="ECO:0000256" key="1">
    <source>
        <dbReference type="ARBA" id="ARBA00000200"/>
    </source>
</evidence>
<comment type="catalytic activity">
    <reaction evidence="1 8 9">
        <text>4-CDP-2-C-methyl-D-erythritol 2-phosphate = 2-C-methyl-D-erythritol 2,4-cyclic diphosphate + CMP</text>
        <dbReference type="Rhea" id="RHEA:23864"/>
        <dbReference type="ChEBI" id="CHEBI:57919"/>
        <dbReference type="ChEBI" id="CHEBI:58483"/>
        <dbReference type="ChEBI" id="CHEBI:60377"/>
        <dbReference type="EC" id="4.6.1.12"/>
    </reaction>
</comment>
<organism evidence="11 12">
    <name type="scientific">Desulfosoma caldarium</name>
    <dbReference type="NCBI Taxonomy" id="610254"/>
    <lineage>
        <taxon>Bacteria</taxon>
        <taxon>Pseudomonadati</taxon>
        <taxon>Thermodesulfobacteriota</taxon>
        <taxon>Syntrophobacteria</taxon>
        <taxon>Syntrophobacterales</taxon>
        <taxon>Syntrophobacteraceae</taxon>
        <taxon>Desulfosoma</taxon>
    </lineage>
</organism>
<dbReference type="CDD" id="cd00554">
    <property type="entry name" value="MECDP_synthase"/>
    <property type="match status" value="1"/>
</dbReference>
<feature type="binding site" evidence="8">
    <location>
        <position position="14"/>
    </location>
    <ligand>
        <name>a divalent metal cation</name>
        <dbReference type="ChEBI" id="CHEBI:60240"/>
    </ligand>
</feature>
<dbReference type="RefSeq" id="WP_123291032.1">
    <property type="nucleotide sequence ID" value="NZ_RJVA01000014.1"/>
</dbReference>
<evidence type="ECO:0000256" key="2">
    <source>
        <dbReference type="ARBA" id="ARBA00004709"/>
    </source>
</evidence>
<keyword evidence="5 8" id="KW-0479">Metal-binding</keyword>
<accession>A0A3N1UQ80</accession>
<dbReference type="InterPro" id="IPR036571">
    <property type="entry name" value="MECDP_synthase_sf"/>
</dbReference>
<evidence type="ECO:0000313" key="12">
    <source>
        <dbReference type="Proteomes" id="UP000276223"/>
    </source>
</evidence>
<comment type="function">
    <text evidence="8">Involved in the biosynthesis of isopentenyl diphosphate (IPP) and dimethylallyl diphosphate (DMAPP), two major building blocks of isoprenoid compounds. Catalyzes the conversion of 4-diphosphocytidyl-2-C-methyl-D-erythritol 2-phosphate (CDP-ME2P) to 2-C-methyl-D-erythritol 2,4-cyclodiphosphate (ME-CPP) with a corresponding release of cytidine 5-monophosphate (CMP).</text>
</comment>
<evidence type="ECO:0000256" key="3">
    <source>
        <dbReference type="ARBA" id="ARBA00008480"/>
    </source>
</evidence>
<dbReference type="FunFam" id="3.30.1330.50:FF:000001">
    <property type="entry name" value="2-C-methyl-D-erythritol 2,4-cyclodiphosphate synthase"/>
    <property type="match status" value="1"/>
</dbReference>
<dbReference type="GO" id="GO:0019288">
    <property type="term" value="P:isopentenyl diphosphate biosynthetic process, methylerythritol 4-phosphate pathway"/>
    <property type="evidence" value="ECO:0007669"/>
    <property type="project" value="UniProtKB-UniRule"/>
</dbReference>
<reference evidence="11 12" key="1">
    <citation type="submission" date="2018-11" db="EMBL/GenBank/DDBJ databases">
        <title>Genomic Encyclopedia of Type Strains, Phase IV (KMG-IV): sequencing the most valuable type-strain genomes for metagenomic binning, comparative biology and taxonomic classification.</title>
        <authorList>
            <person name="Goeker M."/>
        </authorList>
    </citation>
    <scope>NUCLEOTIDE SEQUENCE [LARGE SCALE GENOMIC DNA]</scope>
    <source>
        <strain evidence="11 12">DSM 22027</strain>
    </source>
</reference>
<dbReference type="NCBIfam" id="TIGR00151">
    <property type="entry name" value="ispF"/>
    <property type="match status" value="1"/>
</dbReference>
<feature type="binding site" evidence="8">
    <location>
        <position position="143"/>
    </location>
    <ligand>
        <name>4-CDP-2-C-methyl-D-erythritol 2-phosphate</name>
        <dbReference type="ChEBI" id="CHEBI:57919"/>
    </ligand>
</feature>
<evidence type="ECO:0000256" key="9">
    <source>
        <dbReference type="RuleBase" id="RU004395"/>
    </source>
</evidence>
<evidence type="ECO:0000259" key="10">
    <source>
        <dbReference type="Pfam" id="PF02542"/>
    </source>
</evidence>
<dbReference type="SUPFAM" id="SSF69765">
    <property type="entry name" value="IpsF-like"/>
    <property type="match status" value="1"/>
</dbReference>
<dbReference type="Proteomes" id="UP000276223">
    <property type="component" value="Unassembled WGS sequence"/>
</dbReference>